<evidence type="ECO:0000313" key="2">
    <source>
        <dbReference type="Proteomes" id="UP001458880"/>
    </source>
</evidence>
<evidence type="ECO:0000313" key="1">
    <source>
        <dbReference type="EMBL" id="KAK9702371.1"/>
    </source>
</evidence>
<proteinExistence type="predicted"/>
<dbReference type="Proteomes" id="UP001458880">
    <property type="component" value="Unassembled WGS sequence"/>
</dbReference>
<comment type="caution">
    <text evidence="1">The sequence shown here is derived from an EMBL/GenBank/DDBJ whole genome shotgun (WGS) entry which is preliminary data.</text>
</comment>
<accession>A0AAW1JG77</accession>
<sequence length="76" mass="8823">MDRLEGQEDKFQLLQLALSHDDAQYSFQPTRGGLTQTLLLYIIRLMGEIKLVVAKRGRRRVPPLDVRRRDPTDGME</sequence>
<gene>
    <name evidence="1" type="ORF">QE152_g29996</name>
</gene>
<dbReference type="AlphaFoldDB" id="A0AAW1JG77"/>
<name>A0AAW1JG77_POPJA</name>
<dbReference type="EMBL" id="JASPKY010000394">
    <property type="protein sequence ID" value="KAK9702371.1"/>
    <property type="molecule type" value="Genomic_DNA"/>
</dbReference>
<organism evidence="1 2">
    <name type="scientific">Popillia japonica</name>
    <name type="common">Japanese beetle</name>
    <dbReference type="NCBI Taxonomy" id="7064"/>
    <lineage>
        <taxon>Eukaryota</taxon>
        <taxon>Metazoa</taxon>
        <taxon>Ecdysozoa</taxon>
        <taxon>Arthropoda</taxon>
        <taxon>Hexapoda</taxon>
        <taxon>Insecta</taxon>
        <taxon>Pterygota</taxon>
        <taxon>Neoptera</taxon>
        <taxon>Endopterygota</taxon>
        <taxon>Coleoptera</taxon>
        <taxon>Polyphaga</taxon>
        <taxon>Scarabaeiformia</taxon>
        <taxon>Scarabaeidae</taxon>
        <taxon>Rutelinae</taxon>
        <taxon>Popillia</taxon>
    </lineage>
</organism>
<protein>
    <submittedName>
        <fullName evidence="1">Uncharacterized protein</fullName>
    </submittedName>
</protein>
<reference evidence="1 2" key="1">
    <citation type="journal article" date="2024" name="BMC Genomics">
        <title>De novo assembly and annotation of Popillia japonica's genome with initial clues to its potential as an invasive pest.</title>
        <authorList>
            <person name="Cucini C."/>
            <person name="Boschi S."/>
            <person name="Funari R."/>
            <person name="Cardaioli E."/>
            <person name="Iannotti N."/>
            <person name="Marturano G."/>
            <person name="Paoli F."/>
            <person name="Bruttini M."/>
            <person name="Carapelli A."/>
            <person name="Frati F."/>
            <person name="Nardi F."/>
        </authorList>
    </citation>
    <scope>NUCLEOTIDE SEQUENCE [LARGE SCALE GENOMIC DNA]</scope>
    <source>
        <strain evidence="1">DMR45628</strain>
    </source>
</reference>
<keyword evidence="2" id="KW-1185">Reference proteome</keyword>